<dbReference type="InterPro" id="IPR036047">
    <property type="entry name" value="F-box-like_dom_sf"/>
</dbReference>
<feature type="domain" description="F-box" evidence="3">
    <location>
        <begin position="773"/>
        <end position="809"/>
    </location>
</feature>
<evidence type="ECO:0000313" key="5">
    <source>
        <dbReference type="Proteomes" id="UP001249851"/>
    </source>
</evidence>
<protein>
    <submittedName>
        <fullName evidence="4">F-box only protein 41</fullName>
    </submittedName>
</protein>
<name>A0AAD9V745_ACRCE</name>
<comment type="caution">
    <text evidence="4">The sequence shown here is derived from an EMBL/GenBank/DDBJ whole genome shotgun (WGS) entry which is preliminary data.</text>
</comment>
<dbReference type="PANTHER" id="PTHR15739">
    <property type="entry name" value="ZINC FINGER PROTEIN"/>
    <property type="match status" value="1"/>
</dbReference>
<evidence type="ECO:0000259" key="3">
    <source>
        <dbReference type="Pfam" id="PF12937"/>
    </source>
</evidence>
<evidence type="ECO:0000313" key="4">
    <source>
        <dbReference type="EMBL" id="KAK2563776.1"/>
    </source>
</evidence>
<dbReference type="InterPro" id="IPR032675">
    <property type="entry name" value="LRR_dom_sf"/>
</dbReference>
<reference evidence="4" key="1">
    <citation type="journal article" date="2023" name="G3 (Bethesda)">
        <title>Whole genome assembly and annotation of the endangered Caribbean coral Acropora cervicornis.</title>
        <authorList>
            <person name="Selwyn J.D."/>
            <person name="Vollmer S.V."/>
        </authorList>
    </citation>
    <scope>NUCLEOTIDE SEQUENCE</scope>
    <source>
        <strain evidence="4">K2</strain>
    </source>
</reference>
<dbReference type="InterPro" id="IPR052283">
    <property type="entry name" value="GenomicStab_NeuMorph_Reg"/>
</dbReference>
<keyword evidence="1" id="KW-0175">Coiled coil</keyword>
<dbReference type="Gene3D" id="3.80.10.10">
    <property type="entry name" value="Ribonuclease Inhibitor"/>
    <property type="match status" value="1"/>
</dbReference>
<evidence type="ECO:0000256" key="1">
    <source>
        <dbReference type="SAM" id="Coils"/>
    </source>
</evidence>
<dbReference type="EMBL" id="JARQWQ010000024">
    <property type="protein sequence ID" value="KAK2563776.1"/>
    <property type="molecule type" value="Genomic_DNA"/>
</dbReference>
<organism evidence="4 5">
    <name type="scientific">Acropora cervicornis</name>
    <name type="common">Staghorn coral</name>
    <dbReference type="NCBI Taxonomy" id="6130"/>
    <lineage>
        <taxon>Eukaryota</taxon>
        <taxon>Metazoa</taxon>
        <taxon>Cnidaria</taxon>
        <taxon>Anthozoa</taxon>
        <taxon>Hexacorallia</taxon>
        <taxon>Scleractinia</taxon>
        <taxon>Astrocoeniina</taxon>
        <taxon>Acroporidae</taxon>
        <taxon>Acropora</taxon>
    </lineage>
</organism>
<dbReference type="PANTHER" id="PTHR15739:SF5">
    <property type="entry name" value="LD23158P"/>
    <property type="match status" value="1"/>
</dbReference>
<dbReference type="InterPro" id="IPR001810">
    <property type="entry name" value="F-box_dom"/>
</dbReference>
<dbReference type="Proteomes" id="UP001249851">
    <property type="component" value="Unassembled WGS sequence"/>
</dbReference>
<feature type="compositionally biased region" description="Basic residues" evidence="2">
    <location>
        <begin position="581"/>
        <end position="594"/>
    </location>
</feature>
<accession>A0AAD9V745</accession>
<feature type="coiled-coil region" evidence="1">
    <location>
        <begin position="235"/>
        <end position="283"/>
    </location>
</feature>
<dbReference type="Gene3D" id="1.20.1280.50">
    <property type="match status" value="1"/>
</dbReference>
<feature type="compositionally biased region" description="Polar residues" evidence="2">
    <location>
        <begin position="550"/>
        <end position="577"/>
    </location>
</feature>
<sequence>MSQTVMSPVSQEIDESLSNSILLSSHSSCSSIQNSQELLATEESCSVESMDVFEDEHFSVSDTEADSSIMLLKSLNSESPSSSSVSRRNDNSTIIRLHEELLKSKRNNWEVVDALGEAHEVIRNLRLREQRLNVILTGCAGKNATTNGFVESLNLSESKIIELQLTLRKEEAMKTREDLRAMMEERDRLKQMLGRTENNRRLVLLAKGERERELEVSQICVKDLAADIEDKDTKISSVEFKLASLEDQLKDKDSEIEKIRNERNILREAAIRSEKEIEILSEKLHNLLHCKEQQKSSSVQTDACLSHEIQTCDSVEKTVNSEQPIEAAKQTTLEKDLRSLESRHNQGMEIIHDLKFKLEEWESIMKSMNDYVQNSHQQQQLAWREIADSQFLEVSENCSVTQNEQDGDFEQLDASRIQKEQTLTMSDDSVSVDCCASSQMIETKQPAITQLELNLGRLSDLDKTCEDCDPQFESTEGQDVLDLKGCFNSFTAHFIQPDNVRMARITTIDSFVSPHVTEDSNIPQRPPRKKRIAKGSKLPEVTSRRLSIDSALSSNSAITPSDDSSSIASFKLQSSHDSVGARRRSHSGSKKRRLPSVPSGEEVIIEGADGAREPPRVVSIYKPPSSVSDRRKRFGSSDVLTGAPVSPRSSRRFSLSNIKRRFSKGNKGSGSKEDIPQEAKKRLFRGKFAIIRKRRRKNSIETVSSASGSFRTVTPFNSECDATNGMSGTKSVSLSLNGIELVHPPPVKTSTPKCQGRVTSQKRYNNEQWKKCLLLIFQHLNPIELCGLERVCRVWRQMSEHPILWKEVILEDIPLNNMILHSISRKCSGTSLLKLKGLQNIKSREKYSFLDSGDMRCYLERGLEPLLTAAGSSLLTLHIEDCGIFISDRCFTLASCHCRELQEMIYISDSFPVCPEALWALWGCRKLRTLRVPPLCPSSHPERFNDKSLEMISNCWPNLRQLSVGGPSITSTGLIYIANGCLRLQELELDRAVLISEEIAHAMCLCGLRGLETISFTFTPVSPGAIKELLGKSKQIRNWLIFFQSDYEPSYSSLGACPRLERIEVHIGISDYFTDVKDEGNIRKYEQIVKTLTALQDENLEFARVLWINADYG</sequence>
<gene>
    <name evidence="4" type="ORF">P5673_012779</name>
</gene>
<reference evidence="4" key="2">
    <citation type="journal article" date="2023" name="Science">
        <title>Genomic signatures of disease resistance in endangered staghorn corals.</title>
        <authorList>
            <person name="Vollmer S.V."/>
            <person name="Selwyn J.D."/>
            <person name="Despard B.A."/>
            <person name="Roesel C.L."/>
        </authorList>
    </citation>
    <scope>NUCLEOTIDE SEQUENCE</scope>
    <source>
        <strain evidence="4">K2</strain>
    </source>
</reference>
<dbReference type="SUPFAM" id="SSF52047">
    <property type="entry name" value="RNI-like"/>
    <property type="match status" value="1"/>
</dbReference>
<dbReference type="Pfam" id="PF12937">
    <property type="entry name" value="F-box-like"/>
    <property type="match status" value="1"/>
</dbReference>
<dbReference type="AlphaFoldDB" id="A0AAD9V745"/>
<keyword evidence="5" id="KW-1185">Reference proteome</keyword>
<feature type="coiled-coil region" evidence="1">
    <location>
        <begin position="172"/>
        <end position="199"/>
    </location>
</feature>
<feature type="region of interest" description="Disordered" evidence="2">
    <location>
        <begin position="515"/>
        <end position="652"/>
    </location>
</feature>
<dbReference type="SUPFAM" id="SSF81383">
    <property type="entry name" value="F-box domain"/>
    <property type="match status" value="1"/>
</dbReference>
<proteinExistence type="predicted"/>
<evidence type="ECO:0000256" key="2">
    <source>
        <dbReference type="SAM" id="MobiDB-lite"/>
    </source>
</evidence>